<evidence type="ECO:0000313" key="1">
    <source>
        <dbReference type="EMBL" id="MPM47941.1"/>
    </source>
</evidence>
<accession>A0A645A6N8</accession>
<gene>
    <name evidence="1" type="ORF">SDC9_94662</name>
</gene>
<organism evidence="1">
    <name type="scientific">bioreactor metagenome</name>
    <dbReference type="NCBI Taxonomy" id="1076179"/>
    <lineage>
        <taxon>unclassified sequences</taxon>
        <taxon>metagenomes</taxon>
        <taxon>ecological metagenomes</taxon>
    </lineage>
</organism>
<name>A0A645A6N8_9ZZZZ</name>
<sequence length="179" mass="21314">MFLSITYSNFNKHKKDDVGTYIIPNDLTTKSSLVTLDSERVYKKDDSKNISIVSNSVQYLIPVENRNDYSRFLNLFKNKKCIRVPYSYAEAYHTDDKNIYTKVKYEFQFQFHPNENGKYEKKCSPSTGLIYKDGSFETMYKLEDLDFIYLKGKFDKSEMKIIESIYDKIYKDHQLEQKK</sequence>
<protein>
    <submittedName>
        <fullName evidence="1">Uncharacterized protein</fullName>
    </submittedName>
</protein>
<dbReference type="AlphaFoldDB" id="A0A645A6N8"/>
<reference evidence="1" key="1">
    <citation type="submission" date="2019-08" db="EMBL/GenBank/DDBJ databases">
        <authorList>
            <person name="Kucharzyk K."/>
            <person name="Murdoch R.W."/>
            <person name="Higgins S."/>
            <person name="Loffler F."/>
        </authorList>
    </citation>
    <scope>NUCLEOTIDE SEQUENCE</scope>
</reference>
<dbReference type="EMBL" id="VSSQ01011886">
    <property type="protein sequence ID" value="MPM47941.1"/>
    <property type="molecule type" value="Genomic_DNA"/>
</dbReference>
<comment type="caution">
    <text evidence="1">The sequence shown here is derived from an EMBL/GenBank/DDBJ whole genome shotgun (WGS) entry which is preliminary data.</text>
</comment>
<proteinExistence type="predicted"/>